<feature type="compositionally biased region" description="Polar residues" evidence="1">
    <location>
        <begin position="8"/>
        <end position="19"/>
    </location>
</feature>
<name>K3VFJ8_FUSPC</name>
<gene>
    <name evidence="2" type="ORF">FPSE_06853</name>
</gene>
<dbReference type="EMBL" id="AFNW01000186">
    <property type="protein sequence ID" value="EKJ72957.1"/>
    <property type="molecule type" value="Genomic_DNA"/>
</dbReference>
<accession>K3VFJ8</accession>
<proteinExistence type="predicted"/>
<reference evidence="2 3" key="1">
    <citation type="journal article" date="2012" name="PLoS Pathog.">
        <title>Comparative pathogenomics reveals horizontally acquired novel virulence genes in fungi infecting cereal hosts.</title>
        <authorList>
            <person name="Gardiner D.M."/>
            <person name="McDonald M.C."/>
            <person name="Covarelli L."/>
            <person name="Solomon P.S."/>
            <person name="Rusu A.G."/>
            <person name="Marshall M."/>
            <person name="Kazan K."/>
            <person name="Chakraborty S."/>
            <person name="McDonald B.A."/>
            <person name="Manners J.M."/>
        </authorList>
    </citation>
    <scope>NUCLEOTIDE SEQUENCE [LARGE SCALE GENOMIC DNA]</scope>
    <source>
        <strain evidence="2 3">CS3096</strain>
    </source>
</reference>
<dbReference type="OrthoDB" id="3795158at2759"/>
<feature type="region of interest" description="Disordered" evidence="1">
    <location>
        <begin position="1"/>
        <end position="46"/>
    </location>
</feature>
<dbReference type="HOGENOM" id="CLU_2184126_0_0_1"/>
<evidence type="ECO:0000256" key="1">
    <source>
        <dbReference type="SAM" id="MobiDB-lite"/>
    </source>
</evidence>
<evidence type="ECO:0000313" key="3">
    <source>
        <dbReference type="Proteomes" id="UP000007978"/>
    </source>
</evidence>
<dbReference type="AlphaFoldDB" id="K3VFJ8"/>
<dbReference type="Proteomes" id="UP000007978">
    <property type="component" value="Chromosome 1"/>
</dbReference>
<protein>
    <submittedName>
        <fullName evidence="2">Uncharacterized protein</fullName>
    </submittedName>
</protein>
<evidence type="ECO:0000313" key="2">
    <source>
        <dbReference type="EMBL" id="EKJ72957.1"/>
    </source>
</evidence>
<dbReference type="RefSeq" id="XP_009258246.1">
    <property type="nucleotide sequence ID" value="XM_009259971.1"/>
</dbReference>
<sequence length="109" mass="11858">MKQFLSAHLTSRQLPQLSRSEAPLLEQASKPLLPPPETISTSVEETTTVSKTNVEVVIPPIPTVTITRTLSVSTVHLYRPNQKREASLDTVLASLEKKYSKSAVTAGCS</sequence>
<dbReference type="GeneID" id="20365471"/>
<organism evidence="2 3">
    <name type="scientific">Fusarium pseudograminearum (strain CS3096)</name>
    <name type="common">Wheat and barley crown-rot fungus</name>
    <dbReference type="NCBI Taxonomy" id="1028729"/>
    <lineage>
        <taxon>Eukaryota</taxon>
        <taxon>Fungi</taxon>
        <taxon>Dikarya</taxon>
        <taxon>Ascomycota</taxon>
        <taxon>Pezizomycotina</taxon>
        <taxon>Sordariomycetes</taxon>
        <taxon>Hypocreomycetidae</taxon>
        <taxon>Hypocreales</taxon>
        <taxon>Nectriaceae</taxon>
        <taxon>Fusarium</taxon>
    </lineage>
</organism>
<dbReference type="KEGG" id="fpu:FPSE_06853"/>
<keyword evidence="3" id="KW-1185">Reference proteome</keyword>
<comment type="caution">
    <text evidence="2">The sequence shown here is derived from an EMBL/GenBank/DDBJ whole genome shotgun (WGS) entry which is preliminary data.</text>
</comment>